<name>A0A0W8E7B1_9ZZZZ</name>
<proteinExistence type="predicted"/>
<dbReference type="GO" id="GO:0004553">
    <property type="term" value="F:hydrolase activity, hydrolyzing O-glycosyl compounds"/>
    <property type="evidence" value="ECO:0007669"/>
    <property type="project" value="InterPro"/>
</dbReference>
<sequence>MAADNSLAWGDSGSSVTQLQQTLNNNDYWCGSADGIFGSKTYNAVVRFQKDAGITVDGIAGPITLKYLGLVETAGSTQVSRSGSRRTITMTATGYCPCAKCNYPFYDQPSYLGYPLRHGIIATDPRVIPMGTRLYIPGYGEGIAADQGGAIKGNRLDLCFANHQQALNWGLKTVTITILD</sequence>
<reference evidence="4" key="1">
    <citation type="journal article" date="2015" name="Proc. Natl. Acad. Sci. U.S.A.">
        <title>Networks of energetic and metabolic interactions define dynamics in microbial communities.</title>
        <authorList>
            <person name="Embree M."/>
            <person name="Liu J.K."/>
            <person name="Al-Bassam M.M."/>
            <person name="Zengler K."/>
        </authorList>
    </citation>
    <scope>NUCLEOTIDE SEQUENCE</scope>
</reference>
<dbReference type="Pfam" id="PF01471">
    <property type="entry name" value="PG_binding_1"/>
    <property type="match status" value="1"/>
</dbReference>
<evidence type="ECO:0000313" key="4">
    <source>
        <dbReference type="EMBL" id="KUG04526.1"/>
    </source>
</evidence>
<dbReference type="InterPro" id="IPR036908">
    <property type="entry name" value="RlpA-like_sf"/>
</dbReference>
<dbReference type="InterPro" id="IPR036365">
    <property type="entry name" value="PGBD-like_sf"/>
</dbReference>
<protein>
    <submittedName>
        <fullName evidence="4">Cell wall-binding protein</fullName>
    </submittedName>
</protein>
<accession>A0A0W8E7B1</accession>
<dbReference type="GO" id="GO:0009254">
    <property type="term" value="P:peptidoglycan turnover"/>
    <property type="evidence" value="ECO:0007669"/>
    <property type="project" value="InterPro"/>
</dbReference>
<dbReference type="Gene3D" id="1.10.101.10">
    <property type="entry name" value="PGBD-like superfamily/PGBD"/>
    <property type="match status" value="1"/>
</dbReference>
<dbReference type="Pfam" id="PF06725">
    <property type="entry name" value="3D"/>
    <property type="match status" value="1"/>
</dbReference>
<keyword evidence="1" id="KW-0732">Signal</keyword>
<evidence type="ECO:0000256" key="1">
    <source>
        <dbReference type="ARBA" id="ARBA00022729"/>
    </source>
</evidence>
<dbReference type="InterPro" id="IPR036366">
    <property type="entry name" value="PGBDSf"/>
</dbReference>
<gene>
    <name evidence="4" type="ORF">ASZ90_018017</name>
</gene>
<evidence type="ECO:0000259" key="2">
    <source>
        <dbReference type="Pfam" id="PF01471"/>
    </source>
</evidence>
<dbReference type="AlphaFoldDB" id="A0A0W8E7B1"/>
<dbReference type="InterPro" id="IPR002477">
    <property type="entry name" value="Peptidoglycan-bd-like"/>
</dbReference>
<dbReference type="InterPro" id="IPR010611">
    <property type="entry name" value="3D_dom"/>
</dbReference>
<dbReference type="SUPFAM" id="SSF47090">
    <property type="entry name" value="PGBD-like"/>
    <property type="match status" value="1"/>
</dbReference>
<evidence type="ECO:0000259" key="3">
    <source>
        <dbReference type="Pfam" id="PF06725"/>
    </source>
</evidence>
<dbReference type="CDD" id="cd22786">
    <property type="entry name" value="DPBB_YuiC-like"/>
    <property type="match status" value="1"/>
</dbReference>
<dbReference type="EMBL" id="LNQE01001845">
    <property type="protein sequence ID" value="KUG04526.1"/>
    <property type="molecule type" value="Genomic_DNA"/>
</dbReference>
<dbReference type="PANTHER" id="PTHR39160:SF4">
    <property type="entry name" value="RESUSCITATION-PROMOTING FACTOR RPFB"/>
    <property type="match status" value="1"/>
</dbReference>
<dbReference type="GO" id="GO:0019867">
    <property type="term" value="C:outer membrane"/>
    <property type="evidence" value="ECO:0007669"/>
    <property type="project" value="InterPro"/>
</dbReference>
<dbReference type="PANTHER" id="PTHR39160">
    <property type="entry name" value="CELL WALL-BINDING PROTEIN YOCH"/>
    <property type="match status" value="1"/>
</dbReference>
<comment type="caution">
    <text evidence="4">The sequence shown here is derived from an EMBL/GenBank/DDBJ whole genome shotgun (WGS) entry which is preliminary data.</text>
</comment>
<feature type="domain" description="3D" evidence="3">
    <location>
        <begin position="121"/>
        <end position="179"/>
    </location>
</feature>
<dbReference type="SUPFAM" id="SSF50685">
    <property type="entry name" value="Barwin-like endoglucanases"/>
    <property type="match status" value="1"/>
</dbReference>
<dbReference type="Gene3D" id="2.40.40.10">
    <property type="entry name" value="RlpA-like domain"/>
    <property type="match status" value="1"/>
</dbReference>
<dbReference type="InterPro" id="IPR051933">
    <property type="entry name" value="Resuscitation_pf_RpfB"/>
</dbReference>
<organism evidence="4">
    <name type="scientific">hydrocarbon metagenome</name>
    <dbReference type="NCBI Taxonomy" id="938273"/>
    <lineage>
        <taxon>unclassified sequences</taxon>
        <taxon>metagenomes</taxon>
        <taxon>ecological metagenomes</taxon>
    </lineage>
</organism>
<feature type="domain" description="Peptidoglycan binding-like" evidence="2">
    <location>
        <begin position="12"/>
        <end position="66"/>
    </location>
</feature>